<evidence type="ECO:0000313" key="2">
    <source>
        <dbReference type="EMBL" id="AAA42577.1"/>
    </source>
</evidence>
<protein>
    <submittedName>
        <fullName evidence="2">Uncharacterized protein</fullName>
    </submittedName>
</protein>
<accession>Q9YPG8</accession>
<reference evidence="2" key="1">
    <citation type="journal article" date="1983" name="J. Virol.">
        <title>Small deletion in src of Rous sarcoma virus modifying transformation phenotypes: identification of 207-nucleotide deletion and its smaller product with protein kinase activity.</title>
        <authorList>
            <person name="Kitamura N."/>
            <person name="Yoshida M."/>
        </authorList>
    </citation>
    <scope>NUCLEOTIDE SEQUENCE</scope>
</reference>
<feature type="non-terminal residue" evidence="2">
    <location>
        <position position="40"/>
    </location>
</feature>
<feature type="compositionally biased region" description="Gly residues" evidence="1">
    <location>
        <begin position="1"/>
        <end position="10"/>
    </location>
</feature>
<feature type="region of interest" description="Disordered" evidence="1">
    <location>
        <begin position="1"/>
        <end position="40"/>
    </location>
</feature>
<sequence length="40" mass="3989">MGSSKGGPGDPGQRRRGLGPPDSAHRGGFPASRTPDETAA</sequence>
<dbReference type="GO" id="GO:0016301">
    <property type="term" value="F:kinase activity"/>
    <property type="evidence" value="ECO:0007669"/>
    <property type="project" value="UniProtKB-KW"/>
</dbReference>
<proteinExistence type="predicted"/>
<name>Q9YPG8_9RETR</name>
<evidence type="ECO:0000256" key="1">
    <source>
        <dbReference type="SAM" id="MobiDB-lite"/>
    </source>
</evidence>
<keyword evidence="2" id="KW-0418">Kinase</keyword>
<dbReference type="EMBL" id="AH002323">
    <property type="protein sequence ID" value="AAA42577.1"/>
    <property type="molecule type" value="Genomic_RNA"/>
</dbReference>
<organism evidence="2">
    <name type="scientific">Rous sarcoma virus</name>
    <dbReference type="NCBI Taxonomy" id="11886"/>
    <lineage>
        <taxon>Viruses</taxon>
        <taxon>Riboviria</taxon>
        <taxon>Pararnavirae</taxon>
        <taxon>Artverviricota</taxon>
        <taxon>Revtraviricetes</taxon>
        <taxon>Ortervirales</taxon>
        <taxon>Retroviridae</taxon>
        <taxon>Orthoretrovirinae</taxon>
        <taxon>Alpharetrovirus</taxon>
        <taxon>Alpharetrovirus avirousar</taxon>
    </lineage>
</organism>
<keyword evidence="2" id="KW-0808">Transferase</keyword>